<comment type="caution">
    <text evidence="2">The sequence shown here is derived from an EMBL/GenBank/DDBJ whole genome shotgun (WGS) entry which is preliminary data.</text>
</comment>
<dbReference type="InterPro" id="IPR036412">
    <property type="entry name" value="HAD-like_sf"/>
</dbReference>
<dbReference type="Gene3D" id="3.40.50.1000">
    <property type="entry name" value="HAD superfamily/HAD-like"/>
    <property type="match status" value="2"/>
</dbReference>
<dbReference type="Pfam" id="PF18407">
    <property type="entry name" value="GNAT_like"/>
    <property type="match status" value="1"/>
</dbReference>
<dbReference type="InterPro" id="IPR006357">
    <property type="entry name" value="HAD-SF_hydro_IIA"/>
</dbReference>
<dbReference type="Pfam" id="PF13344">
    <property type="entry name" value="Hydrolase_6"/>
    <property type="match status" value="1"/>
</dbReference>
<protein>
    <submittedName>
        <fullName evidence="2">HAD-IIA family hydrolase</fullName>
    </submittedName>
</protein>
<dbReference type="PANTHER" id="PTHR19288">
    <property type="entry name" value="4-NITROPHENYLPHOSPHATASE-RELATED"/>
    <property type="match status" value="1"/>
</dbReference>
<accession>A0ABW1FY46</accession>
<dbReference type="InterPro" id="IPR023214">
    <property type="entry name" value="HAD_sf"/>
</dbReference>
<dbReference type="GO" id="GO:0016787">
    <property type="term" value="F:hydrolase activity"/>
    <property type="evidence" value="ECO:0007669"/>
    <property type="project" value="UniProtKB-KW"/>
</dbReference>
<evidence type="ECO:0000313" key="2">
    <source>
        <dbReference type="EMBL" id="MFC5907415.1"/>
    </source>
</evidence>
<dbReference type="NCBIfam" id="TIGR01460">
    <property type="entry name" value="HAD-SF-IIA"/>
    <property type="match status" value="1"/>
</dbReference>
<dbReference type="EMBL" id="JBHSQJ010000032">
    <property type="protein sequence ID" value="MFC5907415.1"/>
    <property type="molecule type" value="Genomic_DNA"/>
</dbReference>
<dbReference type="SUPFAM" id="SSF56784">
    <property type="entry name" value="HAD-like"/>
    <property type="match status" value="1"/>
</dbReference>
<reference evidence="3" key="1">
    <citation type="journal article" date="2019" name="Int. J. Syst. Evol. Microbiol.">
        <title>The Global Catalogue of Microorganisms (GCM) 10K type strain sequencing project: providing services to taxonomists for standard genome sequencing and annotation.</title>
        <authorList>
            <consortium name="The Broad Institute Genomics Platform"/>
            <consortium name="The Broad Institute Genome Sequencing Center for Infectious Disease"/>
            <person name="Wu L."/>
            <person name="Ma J."/>
        </authorList>
    </citation>
    <scope>NUCLEOTIDE SEQUENCE [LARGE SCALE GENOMIC DNA]</scope>
    <source>
        <strain evidence="3">JCM 4816</strain>
    </source>
</reference>
<name>A0ABW1FY46_9ACTN</name>
<evidence type="ECO:0000313" key="3">
    <source>
        <dbReference type="Proteomes" id="UP001596174"/>
    </source>
</evidence>
<proteinExistence type="predicted"/>
<dbReference type="PANTHER" id="PTHR19288:SF95">
    <property type="entry name" value="D-GLYCEROL 3-PHOSPHATE PHOSPHATASE"/>
    <property type="match status" value="1"/>
</dbReference>
<dbReference type="Pfam" id="PF13242">
    <property type="entry name" value="Hydrolase_like"/>
    <property type="match status" value="1"/>
</dbReference>
<keyword evidence="2" id="KW-0378">Hydrolase</keyword>
<feature type="domain" description="GCN5-related N-acetyltransferase-like" evidence="1">
    <location>
        <begin position="284"/>
        <end position="339"/>
    </location>
</feature>
<dbReference type="Proteomes" id="UP001596174">
    <property type="component" value="Unassembled WGS sequence"/>
</dbReference>
<sequence>MPAEQEPPQQQPLHQAYDTALLDLDGVVYAGPDAIPFAVESLDAARSAGMHLAYVTNNASRTPEAVAAHLSELGVPAAAGDVITSAQAAARLVAEKVPAGSAVLVVGGAGLVQAVEERGLRPVRSLDDDPSAVVQGYDPSVGWRQLAEAAYAVQRGLPWVASNTDMTIPTARGTAPGNGTLVAAVRAAVGVDPEVAGKPLPPMHRETVIRTGAKRPLVVGDRLDTDIEGAFNGGVDSLLVLTGVSRAEELPQASPKHRPTYVAADLRGLLRAQPALVGGVSPSCGGWSAAVDESGRVVFTARGEDPFDGLRALCALTWPAVDAGERVPEWRKALAELGLA</sequence>
<dbReference type="RefSeq" id="WP_380581810.1">
    <property type="nucleotide sequence ID" value="NZ_JBHSQJ010000032.1"/>
</dbReference>
<evidence type="ECO:0000259" key="1">
    <source>
        <dbReference type="Pfam" id="PF18407"/>
    </source>
</evidence>
<gene>
    <name evidence="2" type="ORF">ACFP3V_09295</name>
</gene>
<dbReference type="InterPro" id="IPR041065">
    <property type="entry name" value="GNAT-like"/>
</dbReference>
<organism evidence="2 3">
    <name type="scientific">Streptacidiphilus monticola</name>
    <dbReference type="NCBI Taxonomy" id="2161674"/>
    <lineage>
        <taxon>Bacteria</taxon>
        <taxon>Bacillati</taxon>
        <taxon>Actinomycetota</taxon>
        <taxon>Actinomycetes</taxon>
        <taxon>Kitasatosporales</taxon>
        <taxon>Streptomycetaceae</taxon>
        <taxon>Streptacidiphilus</taxon>
    </lineage>
</organism>
<keyword evidence="3" id="KW-1185">Reference proteome</keyword>